<evidence type="ECO:0000313" key="1">
    <source>
        <dbReference type="EMBL" id="GGZ39215.1"/>
    </source>
</evidence>
<dbReference type="Proteomes" id="UP000630936">
    <property type="component" value="Unassembled WGS sequence"/>
</dbReference>
<dbReference type="EMBL" id="BMWG01000011">
    <property type="protein sequence ID" value="GGZ39215.1"/>
    <property type="molecule type" value="Genomic_DNA"/>
</dbReference>
<reference evidence="1" key="1">
    <citation type="journal article" date="2014" name="Int. J. Syst. Evol. Microbiol.">
        <title>Complete genome sequence of Corynebacterium casei LMG S-19264T (=DSM 44701T), isolated from a smear-ripened cheese.</title>
        <authorList>
            <consortium name="US DOE Joint Genome Institute (JGI-PGF)"/>
            <person name="Walter F."/>
            <person name="Albersmeier A."/>
            <person name="Kalinowski J."/>
            <person name="Ruckert C."/>
        </authorList>
    </citation>
    <scope>NUCLEOTIDE SEQUENCE</scope>
    <source>
        <strain evidence="1">JCM 4988</strain>
    </source>
</reference>
<dbReference type="RefSeq" id="WP_190124189.1">
    <property type="nucleotide sequence ID" value="NZ_BMWG01000011.1"/>
</dbReference>
<dbReference type="AlphaFoldDB" id="A0A918QAG9"/>
<gene>
    <name evidence="1" type="ORF">GCM10010387_36650</name>
</gene>
<keyword evidence="2" id="KW-1185">Reference proteome</keyword>
<sequence>MGEHHQALASPRYHGSHLPTEMRGRIEEFTRLSPPYRLGPPVPLVAITP</sequence>
<name>A0A918QAG9_9ACTN</name>
<comment type="caution">
    <text evidence="1">The sequence shown here is derived from an EMBL/GenBank/DDBJ whole genome shotgun (WGS) entry which is preliminary data.</text>
</comment>
<protein>
    <submittedName>
        <fullName evidence="1">Uncharacterized protein</fullName>
    </submittedName>
</protein>
<evidence type="ECO:0000313" key="2">
    <source>
        <dbReference type="Proteomes" id="UP000630936"/>
    </source>
</evidence>
<reference evidence="1" key="2">
    <citation type="submission" date="2020-09" db="EMBL/GenBank/DDBJ databases">
        <authorList>
            <person name="Sun Q."/>
            <person name="Ohkuma M."/>
        </authorList>
    </citation>
    <scope>NUCLEOTIDE SEQUENCE</scope>
    <source>
        <strain evidence="1">JCM 4988</strain>
    </source>
</reference>
<accession>A0A918QAG9</accession>
<organism evidence="1 2">
    <name type="scientific">Streptomyces inusitatus</name>
    <dbReference type="NCBI Taxonomy" id="68221"/>
    <lineage>
        <taxon>Bacteria</taxon>
        <taxon>Bacillati</taxon>
        <taxon>Actinomycetota</taxon>
        <taxon>Actinomycetes</taxon>
        <taxon>Kitasatosporales</taxon>
        <taxon>Streptomycetaceae</taxon>
        <taxon>Streptomyces</taxon>
    </lineage>
</organism>
<proteinExistence type="predicted"/>